<dbReference type="AlphaFoldDB" id="A0A9P6KCI0"/>
<gene>
    <name evidence="2" type="ORF">BGW38_003723</name>
</gene>
<evidence type="ECO:0000313" key="3">
    <source>
        <dbReference type="Proteomes" id="UP000780801"/>
    </source>
</evidence>
<organism evidence="2 3">
    <name type="scientific">Lunasporangiospora selenospora</name>
    <dbReference type="NCBI Taxonomy" id="979761"/>
    <lineage>
        <taxon>Eukaryota</taxon>
        <taxon>Fungi</taxon>
        <taxon>Fungi incertae sedis</taxon>
        <taxon>Mucoromycota</taxon>
        <taxon>Mortierellomycotina</taxon>
        <taxon>Mortierellomycetes</taxon>
        <taxon>Mortierellales</taxon>
        <taxon>Mortierellaceae</taxon>
        <taxon>Lunasporangiospora</taxon>
    </lineage>
</organism>
<sequence>MPTIDLPMASSKIPPLPTSTVDYNAPGSQSGRLGVIRSFTSSLTSAGPLKKRSSIPAFSSTASTPSTSHVSSFLSPHATSTSTSPSPPPTSSPGGLQIADRTRRLSLSIMKYGSQPAASTSPAPAQNNTNGTEPGSSHNSTKGESADQKPIDEIHTSENEPSIKAVAISTPAKKTSSFPVSPPQLASVIPFLRGRGSRSEPSPEEPSSPPTSSPKHSSMPSSSPGPFGPANGRFNEMEEVPASPNGSEQGVEGGEYEDNDPNEEYEDEDDPDEEYEDDDDVDLD</sequence>
<feature type="region of interest" description="Disordered" evidence="1">
    <location>
        <begin position="44"/>
        <end position="284"/>
    </location>
</feature>
<feature type="compositionally biased region" description="Basic and acidic residues" evidence="1">
    <location>
        <begin position="144"/>
        <end position="158"/>
    </location>
</feature>
<accession>A0A9P6KCI0</accession>
<evidence type="ECO:0000256" key="1">
    <source>
        <dbReference type="SAM" id="MobiDB-lite"/>
    </source>
</evidence>
<comment type="caution">
    <text evidence="2">The sequence shown here is derived from an EMBL/GenBank/DDBJ whole genome shotgun (WGS) entry which is preliminary data.</text>
</comment>
<reference evidence="2" key="1">
    <citation type="journal article" date="2020" name="Fungal Divers.">
        <title>Resolving the Mortierellaceae phylogeny through synthesis of multi-gene phylogenetics and phylogenomics.</title>
        <authorList>
            <person name="Vandepol N."/>
            <person name="Liber J."/>
            <person name="Desiro A."/>
            <person name="Na H."/>
            <person name="Kennedy M."/>
            <person name="Barry K."/>
            <person name="Grigoriev I.V."/>
            <person name="Miller A.N."/>
            <person name="O'Donnell K."/>
            <person name="Stajich J.E."/>
            <person name="Bonito G."/>
        </authorList>
    </citation>
    <scope>NUCLEOTIDE SEQUENCE</scope>
    <source>
        <strain evidence="2">KOD1015</strain>
    </source>
</reference>
<protein>
    <submittedName>
        <fullName evidence="2">Uncharacterized protein</fullName>
    </submittedName>
</protein>
<dbReference type="Proteomes" id="UP000780801">
    <property type="component" value="Unassembled WGS sequence"/>
</dbReference>
<feature type="non-terminal residue" evidence="2">
    <location>
        <position position="284"/>
    </location>
</feature>
<proteinExistence type="predicted"/>
<feature type="compositionally biased region" description="Polar residues" evidence="1">
    <location>
        <begin position="18"/>
        <end position="31"/>
    </location>
</feature>
<feature type="compositionally biased region" description="Low complexity" evidence="1">
    <location>
        <begin position="213"/>
        <end position="229"/>
    </location>
</feature>
<dbReference type="EMBL" id="JAABOA010002450">
    <property type="protein sequence ID" value="KAF9579851.1"/>
    <property type="molecule type" value="Genomic_DNA"/>
</dbReference>
<evidence type="ECO:0000313" key="2">
    <source>
        <dbReference type="EMBL" id="KAF9579851.1"/>
    </source>
</evidence>
<feature type="compositionally biased region" description="Low complexity" evidence="1">
    <location>
        <begin position="54"/>
        <end position="84"/>
    </location>
</feature>
<feature type="region of interest" description="Disordered" evidence="1">
    <location>
        <begin position="1"/>
        <end position="32"/>
    </location>
</feature>
<feature type="compositionally biased region" description="Polar residues" evidence="1">
    <location>
        <begin position="127"/>
        <end position="143"/>
    </location>
</feature>
<feature type="compositionally biased region" description="Low complexity" evidence="1">
    <location>
        <begin position="114"/>
        <end position="126"/>
    </location>
</feature>
<feature type="compositionally biased region" description="Acidic residues" evidence="1">
    <location>
        <begin position="254"/>
        <end position="284"/>
    </location>
</feature>
<name>A0A9P6KCI0_9FUNG</name>
<keyword evidence="3" id="KW-1185">Reference proteome</keyword>